<feature type="compositionally biased region" description="Acidic residues" evidence="5">
    <location>
        <begin position="1"/>
        <end position="11"/>
    </location>
</feature>
<dbReference type="Proteomes" id="UP000054032">
    <property type="component" value="Unassembled WGS sequence"/>
</dbReference>
<dbReference type="InterPro" id="IPR051187">
    <property type="entry name" value="Pre-mRNA_3'-end_processing_reg"/>
</dbReference>
<feature type="compositionally biased region" description="Pro residues" evidence="5">
    <location>
        <begin position="82"/>
        <end position="97"/>
    </location>
</feature>
<reference evidence="7 8" key="1">
    <citation type="journal article" date="2013" name="PLoS Genet.">
        <title>Comparative genome structure, secondary metabolite, and effector coding capacity across Cochliobolus pathogens.</title>
        <authorList>
            <person name="Condon B.J."/>
            <person name="Leng Y."/>
            <person name="Wu D."/>
            <person name="Bushley K.E."/>
            <person name="Ohm R.A."/>
            <person name="Otillar R."/>
            <person name="Martin J."/>
            <person name="Schackwitz W."/>
            <person name="Grimwood J."/>
            <person name="MohdZainudin N."/>
            <person name="Xue C."/>
            <person name="Wang R."/>
            <person name="Manning V.A."/>
            <person name="Dhillon B."/>
            <person name="Tu Z.J."/>
            <person name="Steffenson B.J."/>
            <person name="Salamov A."/>
            <person name="Sun H."/>
            <person name="Lowry S."/>
            <person name="LaButti K."/>
            <person name="Han J."/>
            <person name="Copeland A."/>
            <person name="Lindquist E."/>
            <person name="Barry K."/>
            <person name="Schmutz J."/>
            <person name="Baker S.E."/>
            <person name="Ciuffetti L.M."/>
            <person name="Grigoriev I.V."/>
            <person name="Zhong S."/>
            <person name="Turgeon B.G."/>
        </authorList>
    </citation>
    <scope>NUCLEOTIDE SEQUENCE [LARGE SCALE GENOMIC DNA]</scope>
    <source>
        <strain evidence="7 8">ATCC 44560</strain>
    </source>
</reference>
<dbReference type="PANTHER" id="PTHR13484:SF0">
    <property type="entry name" value="PRE-MRNA 3'-END-PROCESSING FACTOR FIP1"/>
    <property type="match status" value="1"/>
</dbReference>
<comment type="subcellular location">
    <subcellularLocation>
        <location evidence="1">Nucleus</location>
    </subcellularLocation>
</comment>
<dbReference type="OrthoDB" id="1917198at2759"/>
<keyword evidence="8" id="KW-1185">Reference proteome</keyword>
<dbReference type="PANTHER" id="PTHR13484">
    <property type="entry name" value="FIP1-LIKE 1 PROTEIN"/>
    <property type="match status" value="1"/>
</dbReference>
<evidence type="ECO:0000256" key="2">
    <source>
        <dbReference type="ARBA" id="ARBA00007459"/>
    </source>
</evidence>
<protein>
    <recommendedName>
        <fullName evidence="6">Pre-mRNA polyadenylation factor Fip1 domain-containing protein</fullName>
    </recommendedName>
</protein>
<feature type="compositionally biased region" description="Acidic residues" evidence="5">
    <location>
        <begin position="29"/>
        <end position="55"/>
    </location>
</feature>
<feature type="compositionally biased region" description="Gly residues" evidence="5">
    <location>
        <begin position="205"/>
        <end position="227"/>
    </location>
</feature>
<name>W6ZKX1_COCMI</name>
<sequence length="328" mass="33646">MADESDDDLYGDETATQQNKDANKAEDNSSGDEPMDEESGDEDDEDDDSDSDIDIIIEKAPAPAKPVASQQPQESKAIKIEAPPPSTTPSQQPPPKTGPATGGTIPQISASALSGTAFPAQRTSTIDVNGNPVYPPQGKEILSIDIDADLAEEHKIWRRPGEDQSDYFNYGFDEFTWELYRQRQVAMANTIQGQKNDMAQMQAMMGGGPIPGMPGMGGAPQGNGGPGGAPPTGPGGGGGGGSGGGGAGGGGAMGPGGMNEQQMQMMMQEMMAQGMDPSQMDFASFMQMAGQGMGGFPTGPGGQQGGGFQQGHQGGGGRGGRGGRGRGW</sequence>
<feature type="compositionally biased region" description="Gly residues" evidence="5">
    <location>
        <begin position="234"/>
        <end position="257"/>
    </location>
</feature>
<dbReference type="HOGENOM" id="CLU_039307_0_0_1"/>
<dbReference type="Pfam" id="PF05182">
    <property type="entry name" value="Fip1"/>
    <property type="match status" value="1"/>
</dbReference>
<feature type="domain" description="Pre-mRNA polyadenylation factor Fip1" evidence="6">
    <location>
        <begin position="145"/>
        <end position="187"/>
    </location>
</feature>
<dbReference type="RefSeq" id="XP_007682677.1">
    <property type="nucleotide sequence ID" value="XM_007684487.1"/>
</dbReference>
<evidence type="ECO:0000256" key="3">
    <source>
        <dbReference type="ARBA" id="ARBA00022664"/>
    </source>
</evidence>
<evidence type="ECO:0000256" key="1">
    <source>
        <dbReference type="ARBA" id="ARBA00004123"/>
    </source>
</evidence>
<proteinExistence type="inferred from homology"/>
<gene>
    <name evidence="7" type="ORF">COCMIDRAFT_31900</name>
</gene>
<dbReference type="InterPro" id="IPR007854">
    <property type="entry name" value="Fip1_dom"/>
</dbReference>
<dbReference type="EMBL" id="KI963921">
    <property type="protein sequence ID" value="EUC50695.1"/>
    <property type="molecule type" value="Genomic_DNA"/>
</dbReference>
<feature type="compositionally biased region" description="Gly residues" evidence="5">
    <location>
        <begin position="291"/>
        <end position="320"/>
    </location>
</feature>
<organism evidence="7 8">
    <name type="scientific">Bipolaris oryzae ATCC 44560</name>
    <dbReference type="NCBI Taxonomy" id="930090"/>
    <lineage>
        <taxon>Eukaryota</taxon>
        <taxon>Fungi</taxon>
        <taxon>Dikarya</taxon>
        <taxon>Ascomycota</taxon>
        <taxon>Pezizomycotina</taxon>
        <taxon>Dothideomycetes</taxon>
        <taxon>Pleosporomycetidae</taxon>
        <taxon>Pleosporales</taxon>
        <taxon>Pleosporineae</taxon>
        <taxon>Pleosporaceae</taxon>
        <taxon>Bipolaris</taxon>
    </lineage>
</organism>
<evidence type="ECO:0000256" key="5">
    <source>
        <dbReference type="SAM" id="MobiDB-lite"/>
    </source>
</evidence>
<dbReference type="AlphaFoldDB" id="W6ZKX1"/>
<dbReference type="GO" id="GO:0005847">
    <property type="term" value="C:mRNA cleavage and polyadenylation specificity factor complex"/>
    <property type="evidence" value="ECO:0007669"/>
    <property type="project" value="TreeGrafter"/>
</dbReference>
<evidence type="ECO:0000313" key="7">
    <source>
        <dbReference type="EMBL" id="EUC50695.1"/>
    </source>
</evidence>
<evidence type="ECO:0000256" key="4">
    <source>
        <dbReference type="ARBA" id="ARBA00023242"/>
    </source>
</evidence>
<dbReference type="STRING" id="930090.W6ZKX1"/>
<feature type="region of interest" description="Disordered" evidence="5">
    <location>
        <begin position="205"/>
        <end position="259"/>
    </location>
</feature>
<keyword evidence="4" id="KW-0539">Nucleus</keyword>
<evidence type="ECO:0000259" key="6">
    <source>
        <dbReference type="Pfam" id="PF05182"/>
    </source>
</evidence>
<accession>W6ZKX1</accession>
<feature type="region of interest" description="Disordered" evidence="5">
    <location>
        <begin position="291"/>
        <end position="328"/>
    </location>
</feature>
<evidence type="ECO:0000313" key="8">
    <source>
        <dbReference type="Proteomes" id="UP000054032"/>
    </source>
</evidence>
<feature type="region of interest" description="Disordered" evidence="5">
    <location>
        <begin position="1"/>
        <end position="107"/>
    </location>
</feature>
<keyword evidence="3" id="KW-0507">mRNA processing</keyword>
<dbReference type="GO" id="GO:0006397">
    <property type="term" value="P:mRNA processing"/>
    <property type="evidence" value="ECO:0007669"/>
    <property type="project" value="UniProtKB-KW"/>
</dbReference>
<comment type="similarity">
    <text evidence="2">Belongs to the FIP1 family.</text>
</comment>
<dbReference type="eggNOG" id="KOG1049">
    <property type="taxonomic scope" value="Eukaryota"/>
</dbReference>
<dbReference type="KEGG" id="bor:COCMIDRAFT_31900"/>
<dbReference type="GeneID" id="19121986"/>